<evidence type="ECO:0000256" key="4">
    <source>
        <dbReference type="ARBA" id="ARBA00022833"/>
    </source>
</evidence>
<dbReference type="Pfam" id="PF05699">
    <property type="entry name" value="Dimer_Tnp_hAT"/>
    <property type="match status" value="1"/>
</dbReference>
<dbReference type="Pfam" id="PF02892">
    <property type="entry name" value="zf-BED"/>
    <property type="match status" value="1"/>
</dbReference>
<keyword evidence="8" id="KW-0539">Nucleus</keyword>
<evidence type="ECO:0000256" key="6">
    <source>
        <dbReference type="ARBA" id="ARBA00023125"/>
    </source>
</evidence>
<dbReference type="SUPFAM" id="SSF53098">
    <property type="entry name" value="Ribonuclease H-like"/>
    <property type="match status" value="1"/>
</dbReference>
<dbReference type="GO" id="GO:0008270">
    <property type="term" value="F:zinc ion binding"/>
    <property type="evidence" value="ECO:0007669"/>
    <property type="project" value="UniProtKB-KW"/>
</dbReference>
<name>A0A2H8TDZ4_9HEMI</name>
<dbReference type="GO" id="GO:0046983">
    <property type="term" value="F:protein dimerization activity"/>
    <property type="evidence" value="ECO:0007669"/>
    <property type="project" value="InterPro"/>
</dbReference>
<dbReference type="InterPro" id="IPR052035">
    <property type="entry name" value="ZnF_BED_domain_contain"/>
</dbReference>
<evidence type="ECO:0000313" key="11">
    <source>
        <dbReference type="EMBL" id="MBW12316.1"/>
    </source>
</evidence>
<evidence type="ECO:0000259" key="10">
    <source>
        <dbReference type="PROSITE" id="PS50808"/>
    </source>
</evidence>
<protein>
    <submittedName>
        <fullName evidence="11">Zinc finger BED domain-containing protein 1</fullName>
    </submittedName>
</protein>
<evidence type="ECO:0000256" key="3">
    <source>
        <dbReference type="ARBA" id="ARBA00022771"/>
    </source>
</evidence>
<evidence type="ECO:0000256" key="7">
    <source>
        <dbReference type="ARBA" id="ARBA00023163"/>
    </source>
</evidence>
<sequence length="667" mass="75601">MSLVWNVFTKSECGYRATCDMCFKSFSNSGSNTTNLWNHLKKSHKGKYHELDKQKRGTENCELGPSDNSDMFDLFTTSQDTNTLNGSTSSSCSSHSLPLANVCDEVVNSSSNTIEKTKLHTKQTMMTSFTLTPSNKLKLDKILAYFVAVDMMPYNIVEKEGFKAYTRALNPSYRLPSRSTLTNKRIPDLYQETKLIVQNIVSTTTFLSLTTDCWTSVCNKPFLALTCHFLDKQFNLVSICLGCQELSESHTGDNLASAIQLQLLEYNCDIDASIGAISTDYGANVLKAVENLKIPHVPCFGHSFNTAVKRIFELDEVKVSINNVRAIQNIFAYSWKAVKEMAIEQQRYGLKTVKFPSYSKTRWWSLLDLIEVILSQELPLASFLRTYNKGAFKDRMIDEHQIEILKTVISTLSPIRKISDNLAGESYVTASAILPVVNMILKKLLGVDEQVLTEENRVCLVLKKKMLETMMTVFTNRYGNNIILKMCTALDPRFKLDRIDIERFEHTSIDLESFKKILKEECIRTWQYSLSKSESSLESPPKKSKSTGLSAIFDTSYDLQSTESTYTELSIGDKVENEINGYLNLPKIDFEQSPVTWWHLSGTMFPFLKVMANKLMCIQATSVASERVFSRAGNIVTDQRASLTEDHCSQLIYLSMNKKFVPNPFNF</sequence>
<dbReference type="SUPFAM" id="SSF140996">
    <property type="entry name" value="Hermes dimerisation domain"/>
    <property type="match status" value="1"/>
</dbReference>
<feature type="domain" description="BED-type" evidence="10">
    <location>
        <begin position="1"/>
        <end position="51"/>
    </location>
</feature>
<keyword evidence="6" id="KW-0238">DNA-binding</keyword>
<dbReference type="PANTHER" id="PTHR46481:SF9">
    <property type="entry name" value="ZINC FINGER BED DOMAIN-CONTAINING PROTEIN 1-LIKE"/>
    <property type="match status" value="1"/>
</dbReference>
<dbReference type="InterPro" id="IPR008906">
    <property type="entry name" value="HATC_C_dom"/>
</dbReference>
<dbReference type="InterPro" id="IPR036236">
    <property type="entry name" value="Znf_C2H2_sf"/>
</dbReference>
<gene>
    <name evidence="11" type="primary">ZBED1_2</name>
</gene>
<proteinExistence type="predicted"/>
<keyword evidence="3 9" id="KW-0863">Zinc-finger</keyword>
<dbReference type="EMBL" id="GFXV01000511">
    <property type="protein sequence ID" value="MBW12316.1"/>
    <property type="molecule type" value="Transcribed_RNA"/>
</dbReference>
<dbReference type="GO" id="GO:0005634">
    <property type="term" value="C:nucleus"/>
    <property type="evidence" value="ECO:0007669"/>
    <property type="project" value="UniProtKB-SubCell"/>
</dbReference>
<dbReference type="InterPro" id="IPR012337">
    <property type="entry name" value="RNaseH-like_sf"/>
</dbReference>
<dbReference type="GO" id="GO:0003677">
    <property type="term" value="F:DNA binding"/>
    <property type="evidence" value="ECO:0007669"/>
    <property type="project" value="UniProtKB-KW"/>
</dbReference>
<dbReference type="PROSITE" id="PS50808">
    <property type="entry name" value="ZF_BED"/>
    <property type="match status" value="1"/>
</dbReference>
<comment type="subcellular location">
    <subcellularLocation>
        <location evidence="1">Nucleus</location>
    </subcellularLocation>
</comment>
<evidence type="ECO:0000256" key="9">
    <source>
        <dbReference type="PROSITE-ProRule" id="PRU00027"/>
    </source>
</evidence>
<evidence type="ECO:0000256" key="2">
    <source>
        <dbReference type="ARBA" id="ARBA00022723"/>
    </source>
</evidence>
<keyword evidence="4" id="KW-0862">Zinc</keyword>
<dbReference type="PANTHER" id="PTHR46481">
    <property type="entry name" value="ZINC FINGER BED DOMAIN-CONTAINING PROTEIN 4"/>
    <property type="match status" value="1"/>
</dbReference>
<keyword evidence="2" id="KW-0479">Metal-binding</keyword>
<keyword evidence="5" id="KW-0805">Transcription regulation</keyword>
<evidence type="ECO:0000256" key="5">
    <source>
        <dbReference type="ARBA" id="ARBA00023015"/>
    </source>
</evidence>
<dbReference type="SMART" id="SM00614">
    <property type="entry name" value="ZnF_BED"/>
    <property type="match status" value="1"/>
</dbReference>
<dbReference type="SUPFAM" id="SSF57667">
    <property type="entry name" value="beta-beta-alpha zinc fingers"/>
    <property type="match status" value="1"/>
</dbReference>
<reference evidence="11" key="1">
    <citation type="submission" date="2017-10" db="EMBL/GenBank/DDBJ databases">
        <title>Transcriptome Assembly of Sugarcane Aphid Adults.</title>
        <authorList>
            <person name="Scully E.D."/>
            <person name="Palmer N.A."/>
            <person name="Geib S.M."/>
            <person name="Sarath G."/>
            <person name="Sattler S.E."/>
        </authorList>
    </citation>
    <scope>NUCLEOTIDE SEQUENCE</scope>
    <source>
        <tissue evidence="11">Whole body</tissue>
    </source>
</reference>
<evidence type="ECO:0000256" key="8">
    <source>
        <dbReference type="ARBA" id="ARBA00023242"/>
    </source>
</evidence>
<dbReference type="AlphaFoldDB" id="A0A2H8TDZ4"/>
<dbReference type="InterPro" id="IPR003656">
    <property type="entry name" value="Znf_BED"/>
</dbReference>
<accession>A0A2H8TDZ4</accession>
<organism evidence="11">
    <name type="scientific">Melanaphis sacchari</name>
    <dbReference type="NCBI Taxonomy" id="742174"/>
    <lineage>
        <taxon>Eukaryota</taxon>
        <taxon>Metazoa</taxon>
        <taxon>Ecdysozoa</taxon>
        <taxon>Arthropoda</taxon>
        <taxon>Hexapoda</taxon>
        <taxon>Insecta</taxon>
        <taxon>Pterygota</taxon>
        <taxon>Neoptera</taxon>
        <taxon>Paraneoptera</taxon>
        <taxon>Hemiptera</taxon>
        <taxon>Sternorrhyncha</taxon>
        <taxon>Aphidomorpha</taxon>
        <taxon>Aphidoidea</taxon>
        <taxon>Aphididae</taxon>
        <taxon>Aphidini</taxon>
        <taxon>Melanaphis</taxon>
    </lineage>
</organism>
<keyword evidence="7" id="KW-0804">Transcription</keyword>
<evidence type="ECO:0000256" key="1">
    <source>
        <dbReference type="ARBA" id="ARBA00004123"/>
    </source>
</evidence>
<dbReference type="OrthoDB" id="1607513at2759"/>